<dbReference type="EMBL" id="AFRZ01000001">
    <property type="protein sequence ID" value="EHP29826.1"/>
    <property type="molecule type" value="Genomic_DNA"/>
</dbReference>
<dbReference type="FunFam" id="3.30.70.270:FF:000001">
    <property type="entry name" value="Diguanylate cyclase domain protein"/>
    <property type="match status" value="1"/>
</dbReference>
<name>B6BH37_SULGG</name>
<dbReference type="Proteomes" id="UP000006431">
    <property type="component" value="Unassembled WGS sequence"/>
</dbReference>
<evidence type="ECO:0000256" key="2">
    <source>
        <dbReference type="ARBA" id="ARBA00034247"/>
    </source>
</evidence>
<dbReference type="InterPro" id="IPR000160">
    <property type="entry name" value="GGDEF_dom"/>
</dbReference>
<dbReference type="InterPro" id="IPR029787">
    <property type="entry name" value="Nucleotide_cyclase"/>
</dbReference>
<organism evidence="4 5">
    <name type="scientific">Sulfurimonas gotlandica (strain DSM 19862 / JCM 16533 / GD1)</name>
    <dbReference type="NCBI Taxonomy" id="929558"/>
    <lineage>
        <taxon>Bacteria</taxon>
        <taxon>Pseudomonadati</taxon>
        <taxon>Campylobacterota</taxon>
        <taxon>Epsilonproteobacteria</taxon>
        <taxon>Campylobacterales</taxon>
        <taxon>Sulfurimonadaceae</taxon>
        <taxon>Sulfurimonas</taxon>
    </lineage>
</organism>
<dbReference type="Gene3D" id="1.20.120.30">
    <property type="entry name" value="Aspartate receptor, ligand-binding domain"/>
    <property type="match status" value="1"/>
</dbReference>
<dbReference type="Pfam" id="PF13682">
    <property type="entry name" value="CZB"/>
    <property type="match status" value="1"/>
</dbReference>
<dbReference type="NCBIfam" id="TIGR00254">
    <property type="entry name" value="GGDEF"/>
    <property type="match status" value="1"/>
</dbReference>
<dbReference type="CDD" id="cd01949">
    <property type="entry name" value="GGDEF"/>
    <property type="match status" value="1"/>
</dbReference>
<dbReference type="InterPro" id="IPR050469">
    <property type="entry name" value="Diguanylate_Cyclase"/>
</dbReference>
<dbReference type="PANTHER" id="PTHR45138:SF9">
    <property type="entry name" value="DIGUANYLATE CYCLASE DGCM-RELATED"/>
    <property type="match status" value="1"/>
</dbReference>
<dbReference type="SMART" id="SM00267">
    <property type="entry name" value="GGDEF"/>
    <property type="match status" value="1"/>
</dbReference>
<dbReference type="PROSITE" id="PS50887">
    <property type="entry name" value="GGDEF"/>
    <property type="match status" value="1"/>
</dbReference>
<dbReference type="InterPro" id="IPR043128">
    <property type="entry name" value="Rev_trsase/Diguanyl_cyclase"/>
</dbReference>
<accession>B6BH37</accession>
<dbReference type="EC" id="2.7.7.65" evidence="1"/>
<dbReference type="RefSeq" id="WP_008335764.1">
    <property type="nucleotide sequence ID" value="NZ_AFRZ01000001.1"/>
</dbReference>
<dbReference type="AlphaFoldDB" id="B6BH37"/>
<dbReference type="InterPro" id="IPR025991">
    <property type="entry name" value="Chemoreceptor_zinc-bind_dom"/>
</dbReference>
<reference evidence="4 5" key="1">
    <citation type="journal article" date="2012" name="Proc. Natl. Acad. Sci. U.S.A.">
        <title>Genome and physiology of a model Epsilonproteobacterium responsible for sulfide detoxification in marine oxygen depletion zones.</title>
        <authorList>
            <person name="Grote J."/>
            <person name="Schott T."/>
            <person name="Bruckner C.G."/>
            <person name="Glockner F.O."/>
            <person name="Jost G."/>
            <person name="Teeling H."/>
            <person name="Labrenz M."/>
            <person name="Jurgens K."/>
        </authorList>
    </citation>
    <scope>NUCLEOTIDE SEQUENCE [LARGE SCALE GENOMIC DNA]</scope>
    <source>
        <strain evidence="4 5">GD1</strain>
    </source>
</reference>
<comment type="caution">
    <text evidence="4">The sequence shown here is derived from an EMBL/GenBank/DDBJ whole genome shotgun (WGS) entry which is preliminary data.</text>
</comment>
<proteinExistence type="predicted"/>
<dbReference type="Pfam" id="PF00990">
    <property type="entry name" value="GGDEF"/>
    <property type="match status" value="1"/>
</dbReference>
<dbReference type="eggNOG" id="COG3706">
    <property type="taxonomic scope" value="Bacteria"/>
</dbReference>
<dbReference type="GO" id="GO:0052621">
    <property type="term" value="F:diguanylate cyclase activity"/>
    <property type="evidence" value="ECO:0007669"/>
    <property type="project" value="UniProtKB-EC"/>
</dbReference>
<evidence type="ECO:0000313" key="4">
    <source>
        <dbReference type="EMBL" id="EHP29826.1"/>
    </source>
</evidence>
<feature type="domain" description="GGDEF" evidence="3">
    <location>
        <begin position="292"/>
        <end position="427"/>
    </location>
</feature>
<evidence type="ECO:0000259" key="3">
    <source>
        <dbReference type="PROSITE" id="PS50887"/>
    </source>
</evidence>
<dbReference type="PATRIC" id="fig|929558.5.peg.1293"/>
<sequence>MTYSFSNIFHSDCEEILDEFIDKYTSCVNTYNDEKAFVVRDYYKDILTILKSGFKKDELLTMFEKLAKYKISLDVPYILMVNEINALKTILISKMSEQEISSNIINVLSLFKDVNDKVAHIYLHEYVDELLRLNNLRITSLSDLLEKNIISHYESHLLWLTTLARHIKDEKIEDFPQLDDKLCDFGKWLHTDAKNVIQNNSKFKTIDALHSNLHLFAKKIYSHLGDSEHHIQITYLEKCELISLSIGTELALIDNVIMNKRVTKDTLTGALNRNGLRNVFESQYELSLATNNTFVLGICDLDHFKKINDTRGHVAGDKVLKSFVDVVKKHIRNSDVIIRYGGEEFVIILPTVSKEKGFEVLEKICRNFENNTLEFEGKDLNATVSIGMIEVRPEKMFKNSFIDEYIMIADQKLYTAKHTGRNRVESS</sequence>
<evidence type="ECO:0000256" key="1">
    <source>
        <dbReference type="ARBA" id="ARBA00012528"/>
    </source>
</evidence>
<keyword evidence="5" id="KW-1185">Reference proteome</keyword>
<accession>H1FRU0</accession>
<comment type="catalytic activity">
    <reaction evidence="2">
        <text>2 GTP = 3',3'-c-di-GMP + 2 diphosphate</text>
        <dbReference type="Rhea" id="RHEA:24898"/>
        <dbReference type="ChEBI" id="CHEBI:33019"/>
        <dbReference type="ChEBI" id="CHEBI:37565"/>
        <dbReference type="ChEBI" id="CHEBI:58805"/>
        <dbReference type="EC" id="2.7.7.65"/>
    </reaction>
</comment>
<dbReference type="GO" id="GO:0043709">
    <property type="term" value="P:cell adhesion involved in single-species biofilm formation"/>
    <property type="evidence" value="ECO:0007669"/>
    <property type="project" value="TreeGrafter"/>
</dbReference>
<dbReference type="OrthoDB" id="9790367at2"/>
<dbReference type="Gene3D" id="3.30.70.270">
    <property type="match status" value="1"/>
</dbReference>
<dbReference type="SUPFAM" id="SSF55073">
    <property type="entry name" value="Nucleotide cyclase"/>
    <property type="match status" value="1"/>
</dbReference>
<dbReference type="PANTHER" id="PTHR45138">
    <property type="entry name" value="REGULATORY COMPONENTS OF SENSORY TRANSDUCTION SYSTEM"/>
    <property type="match status" value="1"/>
</dbReference>
<gene>
    <name evidence="4" type="ORF">SMGD1_1302</name>
</gene>
<dbReference type="STRING" id="929558.SMGD1_1302"/>
<evidence type="ECO:0000313" key="5">
    <source>
        <dbReference type="Proteomes" id="UP000006431"/>
    </source>
</evidence>
<protein>
    <recommendedName>
        <fullName evidence="1">diguanylate cyclase</fullName>
        <ecNumber evidence="1">2.7.7.65</ecNumber>
    </recommendedName>
</protein>
<dbReference type="GO" id="GO:1902201">
    <property type="term" value="P:negative regulation of bacterial-type flagellum-dependent cell motility"/>
    <property type="evidence" value="ECO:0007669"/>
    <property type="project" value="TreeGrafter"/>
</dbReference>
<dbReference type="GO" id="GO:0005886">
    <property type="term" value="C:plasma membrane"/>
    <property type="evidence" value="ECO:0007669"/>
    <property type="project" value="TreeGrafter"/>
</dbReference>
<dbReference type="HOGENOM" id="CLU_000445_11_34_7"/>